<feature type="transmembrane region" description="Helical" evidence="6">
    <location>
        <begin position="204"/>
        <end position="224"/>
    </location>
</feature>
<evidence type="ECO:0000313" key="7">
    <source>
        <dbReference type="EMBL" id="SDP01189.1"/>
    </source>
</evidence>
<proteinExistence type="predicted"/>
<organism evidence="7 8">
    <name type="scientific">Litchfieldia salsa</name>
    <dbReference type="NCBI Taxonomy" id="930152"/>
    <lineage>
        <taxon>Bacteria</taxon>
        <taxon>Bacillati</taxon>
        <taxon>Bacillota</taxon>
        <taxon>Bacilli</taxon>
        <taxon>Bacillales</taxon>
        <taxon>Bacillaceae</taxon>
        <taxon>Litchfieldia</taxon>
    </lineage>
</organism>
<evidence type="ECO:0000256" key="5">
    <source>
        <dbReference type="ARBA" id="ARBA00023136"/>
    </source>
</evidence>
<dbReference type="PANTHER" id="PTHR30249:SF17">
    <property type="entry name" value="HOLIN-LIKE PROTEIN CIDB"/>
    <property type="match status" value="1"/>
</dbReference>
<keyword evidence="4 6" id="KW-1133">Transmembrane helix</keyword>
<dbReference type="Pfam" id="PF04172">
    <property type="entry name" value="LrgB"/>
    <property type="match status" value="1"/>
</dbReference>
<dbReference type="InterPro" id="IPR007300">
    <property type="entry name" value="CidB/LrgB"/>
</dbReference>
<feature type="transmembrane region" description="Helical" evidence="6">
    <location>
        <begin position="171"/>
        <end position="192"/>
    </location>
</feature>
<name>A0A1H0P961_9BACI</name>
<feature type="transmembrane region" description="Helical" evidence="6">
    <location>
        <begin position="85"/>
        <end position="113"/>
    </location>
</feature>
<evidence type="ECO:0000256" key="4">
    <source>
        <dbReference type="ARBA" id="ARBA00022989"/>
    </source>
</evidence>
<evidence type="ECO:0000256" key="3">
    <source>
        <dbReference type="ARBA" id="ARBA00022692"/>
    </source>
</evidence>
<keyword evidence="2" id="KW-1003">Cell membrane</keyword>
<sequence>MWAFGTCVFTILIFQLMKALYQKYNYPLLVPVATSTTVIIVLLLLFNIPYDTYLQGGSWIGELLGPAVVALAFPLYKNKEILKKYFAPVVVGVLIGASIGILSGLTFASLLNIDKEVLISLIPKNVTTPIAMDIASMSGGIPTLAAVYVTIAGVGGAMFGPTILKLCRIHHYIGVGVGFGTASHGIGTARALEIGQKEAAISSISMILSAIFAAVVCPILISVVL</sequence>
<evidence type="ECO:0000256" key="2">
    <source>
        <dbReference type="ARBA" id="ARBA00022475"/>
    </source>
</evidence>
<dbReference type="EMBL" id="FNJU01000001">
    <property type="protein sequence ID" value="SDP01189.1"/>
    <property type="molecule type" value="Genomic_DNA"/>
</dbReference>
<gene>
    <name evidence="7" type="ORF">SAMN05216565_101201</name>
</gene>
<dbReference type="PANTHER" id="PTHR30249">
    <property type="entry name" value="PUTATIVE SEROTONIN TRANSPORTER"/>
    <property type="match status" value="1"/>
</dbReference>
<protein>
    <submittedName>
        <fullName evidence="7">TIGR00659 family protein</fullName>
    </submittedName>
</protein>
<feature type="transmembrane region" description="Helical" evidence="6">
    <location>
        <begin position="134"/>
        <end position="159"/>
    </location>
</feature>
<evidence type="ECO:0000256" key="1">
    <source>
        <dbReference type="ARBA" id="ARBA00004651"/>
    </source>
</evidence>
<keyword evidence="3 6" id="KW-0812">Transmembrane</keyword>
<dbReference type="STRING" id="930152.SAMN05216565_101201"/>
<feature type="transmembrane region" description="Helical" evidence="6">
    <location>
        <begin position="53"/>
        <end position="73"/>
    </location>
</feature>
<dbReference type="Proteomes" id="UP000199159">
    <property type="component" value="Unassembled WGS sequence"/>
</dbReference>
<dbReference type="GO" id="GO:0005886">
    <property type="term" value="C:plasma membrane"/>
    <property type="evidence" value="ECO:0007669"/>
    <property type="project" value="UniProtKB-SubCell"/>
</dbReference>
<accession>A0A1H0P961</accession>
<feature type="transmembrane region" description="Helical" evidence="6">
    <location>
        <begin position="29"/>
        <end position="46"/>
    </location>
</feature>
<comment type="subcellular location">
    <subcellularLocation>
        <location evidence="1">Cell membrane</location>
        <topology evidence="1">Multi-pass membrane protein</topology>
    </subcellularLocation>
</comment>
<evidence type="ECO:0000256" key="6">
    <source>
        <dbReference type="SAM" id="Phobius"/>
    </source>
</evidence>
<keyword evidence="5 6" id="KW-0472">Membrane</keyword>
<reference evidence="8" key="1">
    <citation type="submission" date="2016-10" db="EMBL/GenBank/DDBJ databases">
        <authorList>
            <person name="Varghese N."/>
            <person name="Submissions S."/>
        </authorList>
    </citation>
    <scope>NUCLEOTIDE SEQUENCE [LARGE SCALE GENOMIC DNA]</scope>
    <source>
        <strain evidence="8">IBRC-M10078</strain>
    </source>
</reference>
<evidence type="ECO:0000313" key="8">
    <source>
        <dbReference type="Proteomes" id="UP000199159"/>
    </source>
</evidence>
<keyword evidence="8" id="KW-1185">Reference proteome</keyword>
<dbReference type="AlphaFoldDB" id="A0A1H0P961"/>